<dbReference type="InterPro" id="IPR013785">
    <property type="entry name" value="Aldolase_TIM"/>
</dbReference>
<evidence type="ECO:0000256" key="5">
    <source>
        <dbReference type="ARBA" id="ARBA00001954"/>
    </source>
</evidence>
<comment type="similarity">
    <text evidence="6">Belongs to the ribulose-phosphate 3-epimerase family.</text>
</comment>
<dbReference type="RefSeq" id="WP_126811654.1">
    <property type="nucleotide sequence ID" value="NZ_NGKC01000001.1"/>
</dbReference>
<dbReference type="EC" id="5.1.3.1" evidence="8 15"/>
<evidence type="ECO:0000256" key="12">
    <source>
        <dbReference type="ARBA" id="ARBA00023211"/>
    </source>
</evidence>
<comment type="catalytic activity">
    <reaction evidence="1">
        <text>D-ribulose 5-phosphate = D-xylulose 5-phosphate</text>
        <dbReference type="Rhea" id="RHEA:13677"/>
        <dbReference type="ChEBI" id="CHEBI:57737"/>
        <dbReference type="ChEBI" id="CHEBI:58121"/>
        <dbReference type="EC" id="5.1.3.1"/>
    </reaction>
</comment>
<comment type="cofactor">
    <cofactor evidence="3">
        <name>Co(2+)</name>
        <dbReference type="ChEBI" id="CHEBI:48828"/>
    </cofactor>
</comment>
<evidence type="ECO:0000256" key="10">
    <source>
        <dbReference type="ARBA" id="ARBA00022833"/>
    </source>
</evidence>
<dbReference type="GO" id="GO:0004750">
    <property type="term" value="F:D-ribulose-phosphate 3-epimerase activity"/>
    <property type="evidence" value="ECO:0007669"/>
    <property type="project" value="UniProtKB-UniRule"/>
</dbReference>
<evidence type="ECO:0000256" key="9">
    <source>
        <dbReference type="ARBA" id="ARBA00022723"/>
    </source>
</evidence>
<name>A0A430B2V8_9ENTE</name>
<dbReference type="SUPFAM" id="SSF51366">
    <property type="entry name" value="Ribulose-phoshate binding barrel"/>
    <property type="match status" value="1"/>
</dbReference>
<keyword evidence="17" id="KW-1185">Reference proteome</keyword>
<dbReference type="NCBIfam" id="TIGR01163">
    <property type="entry name" value="rpe"/>
    <property type="match status" value="1"/>
</dbReference>
<dbReference type="Gene3D" id="3.20.20.70">
    <property type="entry name" value="Aldolase class I"/>
    <property type="match status" value="1"/>
</dbReference>
<proteinExistence type="inferred from homology"/>
<gene>
    <name evidence="16" type="ORF">CBF27_01470</name>
</gene>
<comment type="subunit">
    <text evidence="7">Homodimer.</text>
</comment>
<dbReference type="PROSITE" id="PS01085">
    <property type="entry name" value="RIBUL_P_3_EPIMER_1"/>
    <property type="match status" value="1"/>
</dbReference>
<evidence type="ECO:0000256" key="2">
    <source>
        <dbReference type="ARBA" id="ARBA00001936"/>
    </source>
</evidence>
<evidence type="ECO:0000256" key="13">
    <source>
        <dbReference type="ARBA" id="ARBA00023235"/>
    </source>
</evidence>
<accession>A0A430B2V8</accession>
<dbReference type="FunFam" id="3.20.20.70:FF:000191">
    <property type="entry name" value="ribulose-phosphate 3-epimerase isoform X2"/>
    <property type="match status" value="1"/>
</dbReference>
<comment type="cofactor">
    <cofactor evidence="5">
        <name>Fe(2+)</name>
        <dbReference type="ChEBI" id="CHEBI:29033"/>
    </cofactor>
</comment>
<dbReference type="GO" id="GO:0005975">
    <property type="term" value="P:carbohydrate metabolic process"/>
    <property type="evidence" value="ECO:0007669"/>
    <property type="project" value="InterPro"/>
</dbReference>
<keyword evidence="9" id="KW-0479">Metal-binding</keyword>
<dbReference type="Proteomes" id="UP000286773">
    <property type="component" value="Unassembled WGS sequence"/>
</dbReference>
<keyword evidence="14" id="KW-0119">Carbohydrate metabolism</keyword>
<dbReference type="InterPro" id="IPR000056">
    <property type="entry name" value="Ribul_P_3_epim-like"/>
</dbReference>
<evidence type="ECO:0000256" key="1">
    <source>
        <dbReference type="ARBA" id="ARBA00001782"/>
    </source>
</evidence>
<evidence type="ECO:0000256" key="6">
    <source>
        <dbReference type="ARBA" id="ARBA00009541"/>
    </source>
</evidence>
<evidence type="ECO:0000313" key="17">
    <source>
        <dbReference type="Proteomes" id="UP000286773"/>
    </source>
</evidence>
<dbReference type="PANTHER" id="PTHR11749">
    <property type="entry name" value="RIBULOSE-5-PHOSPHATE-3-EPIMERASE"/>
    <property type="match status" value="1"/>
</dbReference>
<reference evidence="16 17" key="1">
    <citation type="submission" date="2017-05" db="EMBL/GenBank/DDBJ databases">
        <title>Vagococcus spp. assemblies.</title>
        <authorList>
            <person name="Gulvik C.A."/>
        </authorList>
    </citation>
    <scope>NUCLEOTIDE SEQUENCE [LARGE SCALE GENOMIC DNA]</scope>
    <source>
        <strain evidence="16 17">LMG 24798</strain>
    </source>
</reference>
<dbReference type="Pfam" id="PF00834">
    <property type="entry name" value="Ribul_P_3_epim"/>
    <property type="match status" value="1"/>
</dbReference>
<dbReference type="NCBIfam" id="NF004076">
    <property type="entry name" value="PRK05581.1-4"/>
    <property type="match status" value="1"/>
</dbReference>
<dbReference type="InterPro" id="IPR026019">
    <property type="entry name" value="Ribul_P_3_epim"/>
</dbReference>
<dbReference type="AlphaFoldDB" id="A0A430B2V8"/>
<dbReference type="InterPro" id="IPR011060">
    <property type="entry name" value="RibuloseP-bd_barrel"/>
</dbReference>
<dbReference type="GO" id="GO:0006098">
    <property type="term" value="P:pentose-phosphate shunt"/>
    <property type="evidence" value="ECO:0007669"/>
    <property type="project" value="UniProtKB-UniRule"/>
</dbReference>
<dbReference type="GO" id="GO:0046872">
    <property type="term" value="F:metal ion binding"/>
    <property type="evidence" value="ECO:0007669"/>
    <property type="project" value="UniProtKB-KW"/>
</dbReference>
<evidence type="ECO:0000256" key="14">
    <source>
        <dbReference type="ARBA" id="ARBA00023277"/>
    </source>
</evidence>
<evidence type="ECO:0000256" key="15">
    <source>
        <dbReference type="NCBIfam" id="TIGR01163"/>
    </source>
</evidence>
<dbReference type="OrthoDB" id="1645589at2"/>
<comment type="cofactor">
    <cofactor evidence="2">
        <name>Mn(2+)</name>
        <dbReference type="ChEBI" id="CHEBI:29035"/>
    </cofactor>
</comment>
<protein>
    <recommendedName>
        <fullName evidence="8 15">Ribulose-phosphate 3-epimerase</fullName>
        <ecNumber evidence="8 15">5.1.3.1</ecNumber>
    </recommendedName>
</protein>
<keyword evidence="10" id="KW-0862">Zinc</keyword>
<evidence type="ECO:0000256" key="4">
    <source>
        <dbReference type="ARBA" id="ARBA00001947"/>
    </source>
</evidence>
<keyword evidence="11" id="KW-0408">Iron</keyword>
<evidence type="ECO:0000256" key="11">
    <source>
        <dbReference type="ARBA" id="ARBA00023004"/>
    </source>
</evidence>
<comment type="cofactor">
    <cofactor evidence="4">
        <name>Zn(2+)</name>
        <dbReference type="ChEBI" id="CHEBI:29105"/>
    </cofactor>
</comment>
<evidence type="ECO:0000313" key="16">
    <source>
        <dbReference type="EMBL" id="RSU14675.1"/>
    </source>
</evidence>
<keyword evidence="12" id="KW-0464">Manganese</keyword>
<dbReference type="EMBL" id="NGKC01000001">
    <property type="protein sequence ID" value="RSU14675.1"/>
    <property type="molecule type" value="Genomic_DNA"/>
</dbReference>
<organism evidence="16 17">
    <name type="scientific">Vagococcus acidifermentans</name>
    <dbReference type="NCBI Taxonomy" id="564710"/>
    <lineage>
        <taxon>Bacteria</taxon>
        <taxon>Bacillati</taxon>
        <taxon>Bacillota</taxon>
        <taxon>Bacilli</taxon>
        <taxon>Lactobacillales</taxon>
        <taxon>Enterococcaceae</taxon>
        <taxon>Vagococcus</taxon>
    </lineage>
</organism>
<keyword evidence="13" id="KW-0413">Isomerase</keyword>
<sequence>MEIGVSILNIPMLSLADEIEKLNKEAIDYFHLDVMDGHFVENMTFGPDIMKEIAKVADKPLDIHLMVDNPKFFIEKVLDIHPKYVTVHYEAFKTDKAVFDVLEKLRSAGILPGLAVNPTTPAEKIKPFLSEVDVLLQMTVQPGFGGQSFIEDTLDNINQFASWRQQYQYDYVIEVDGGINDETGKLCVENGVDILVLGSYLVCAPNREQALEKVRGVQRKAGN</sequence>
<evidence type="ECO:0000256" key="8">
    <source>
        <dbReference type="ARBA" id="ARBA00013188"/>
    </source>
</evidence>
<dbReference type="CDD" id="cd00429">
    <property type="entry name" value="RPE"/>
    <property type="match status" value="1"/>
</dbReference>
<evidence type="ECO:0000256" key="3">
    <source>
        <dbReference type="ARBA" id="ARBA00001941"/>
    </source>
</evidence>
<evidence type="ECO:0000256" key="7">
    <source>
        <dbReference type="ARBA" id="ARBA00011738"/>
    </source>
</evidence>
<comment type="caution">
    <text evidence="16">The sequence shown here is derived from an EMBL/GenBank/DDBJ whole genome shotgun (WGS) entry which is preliminary data.</text>
</comment>